<evidence type="ECO:0000313" key="2">
    <source>
        <dbReference type="Proteomes" id="UP000203019"/>
    </source>
</evidence>
<dbReference type="Proteomes" id="UP000203019">
    <property type="component" value="Segment"/>
</dbReference>
<keyword evidence="2" id="KW-1185">Reference proteome</keyword>
<protein>
    <submittedName>
        <fullName evidence="1">Uncharacterized protein</fullName>
    </submittedName>
</protein>
<organism evidence="1 2">
    <name type="scientific">Gordonia phage Ghobes</name>
    <dbReference type="NCBI Taxonomy" id="1887647"/>
    <lineage>
        <taxon>Viruses</taxon>
        <taxon>Duplodnaviria</taxon>
        <taxon>Heunggongvirae</taxon>
        <taxon>Uroviricota</taxon>
        <taxon>Caudoviricetes</taxon>
        <taxon>Ghobesvirus</taxon>
        <taxon>Ghobesvirus ghobes</taxon>
    </lineage>
</organism>
<sequence length="48" mass="5399">MSVEAVVVLLSVGFLAFLLVLGLLAQWAESPYSSCPTWVRQLVRWFES</sequence>
<accession>A0A1B3B067</accession>
<dbReference type="EMBL" id="KX557278">
    <property type="protein sequence ID" value="AOE44394.1"/>
    <property type="molecule type" value="Genomic_DNA"/>
</dbReference>
<dbReference type="GeneID" id="29063326"/>
<dbReference type="KEGG" id="vg:29063326"/>
<dbReference type="RefSeq" id="YP_009281146.1">
    <property type="nucleotide sequence ID" value="NC_031028.1"/>
</dbReference>
<reference evidence="2" key="1">
    <citation type="submission" date="2016-07" db="EMBL/GenBank/DDBJ databases">
        <authorList>
            <person name="Florea S."/>
            <person name="Webb J.S."/>
            <person name="Jaromczyk J."/>
            <person name="Schardl C.L."/>
        </authorList>
    </citation>
    <scope>NUCLEOTIDE SEQUENCE [LARGE SCALE GENOMIC DNA]</scope>
</reference>
<proteinExistence type="predicted"/>
<gene>
    <name evidence="1" type="primary">43</name>
    <name evidence="1" type="ORF">SEA_GHOBES_43</name>
</gene>
<evidence type="ECO:0000313" key="1">
    <source>
        <dbReference type="EMBL" id="AOE44394.1"/>
    </source>
</evidence>
<name>A0A1B3B067_9CAUD</name>